<feature type="transmembrane region" description="Helical" evidence="1">
    <location>
        <begin position="59"/>
        <end position="77"/>
    </location>
</feature>
<evidence type="ECO:0000256" key="1">
    <source>
        <dbReference type="SAM" id="Phobius"/>
    </source>
</evidence>
<keyword evidence="1" id="KW-0812">Transmembrane</keyword>
<evidence type="ECO:0000313" key="3">
    <source>
        <dbReference type="Proteomes" id="UP000178328"/>
    </source>
</evidence>
<name>A0A1F6DSM2_9BACT</name>
<dbReference type="AlphaFoldDB" id="A0A1F6DSM2"/>
<dbReference type="Proteomes" id="UP000178328">
    <property type="component" value="Unassembled WGS sequence"/>
</dbReference>
<feature type="transmembrane region" description="Helical" evidence="1">
    <location>
        <begin position="163"/>
        <end position="181"/>
    </location>
</feature>
<comment type="caution">
    <text evidence="2">The sequence shown here is derived from an EMBL/GenBank/DDBJ whole genome shotgun (WGS) entry which is preliminary data.</text>
</comment>
<proteinExistence type="predicted"/>
<dbReference type="STRING" id="1798494.A3C18_04120"/>
<feature type="transmembrane region" description="Helical" evidence="1">
    <location>
        <begin position="30"/>
        <end position="47"/>
    </location>
</feature>
<dbReference type="EMBL" id="MFLH01000023">
    <property type="protein sequence ID" value="OGG64455.1"/>
    <property type="molecule type" value="Genomic_DNA"/>
</dbReference>
<feature type="transmembrane region" description="Helical" evidence="1">
    <location>
        <begin position="226"/>
        <end position="251"/>
    </location>
</feature>
<feature type="transmembrane region" description="Helical" evidence="1">
    <location>
        <begin position="7"/>
        <end position="24"/>
    </location>
</feature>
<keyword evidence="1" id="KW-0472">Membrane</keyword>
<gene>
    <name evidence="2" type="ORF">A3C18_04120</name>
</gene>
<reference evidence="2 3" key="1">
    <citation type="journal article" date="2016" name="Nat. Commun.">
        <title>Thousands of microbial genomes shed light on interconnected biogeochemical processes in an aquifer system.</title>
        <authorList>
            <person name="Anantharaman K."/>
            <person name="Brown C.T."/>
            <person name="Hug L.A."/>
            <person name="Sharon I."/>
            <person name="Castelle C.J."/>
            <person name="Probst A.J."/>
            <person name="Thomas B.C."/>
            <person name="Singh A."/>
            <person name="Wilkins M.J."/>
            <person name="Karaoz U."/>
            <person name="Brodie E.L."/>
            <person name="Williams K.H."/>
            <person name="Hubbard S.S."/>
            <person name="Banfield J.F."/>
        </authorList>
    </citation>
    <scope>NUCLEOTIDE SEQUENCE [LARGE SCALE GENOMIC DNA]</scope>
</reference>
<protein>
    <submittedName>
        <fullName evidence="2">Uncharacterized protein</fullName>
    </submittedName>
</protein>
<feature type="transmembrane region" description="Helical" evidence="1">
    <location>
        <begin position="83"/>
        <end position="102"/>
    </location>
</feature>
<sequence>MPPQQWNAFGFMCSFLFPLLAVIFLREKTMVAAVIVLGQAHFLLTYLQQWREGRVDGTYGALYVLACAGLFTALSFIPEPQLWTLVAAGSVFAVHFFLDEIHISGLSPTKEMRFLGIAFVLLYTALLLRYAYGVTAPLLIAPLAFAACAPLVISRLRAQAINASEMFLLSGVGILLVMIFIPKSIGVMSALGYIILFHCTRWYLFNLFKFFEEPEQVCFKGYIRDVIMVNVILAGCFIFYATFSTGSFFSYLFSREYFFAWTILHVLFSIHLSKRASLAPIAHASVH</sequence>
<evidence type="ECO:0000313" key="2">
    <source>
        <dbReference type="EMBL" id="OGG64455.1"/>
    </source>
</evidence>
<accession>A0A1F6DSM2</accession>
<feature type="transmembrane region" description="Helical" evidence="1">
    <location>
        <begin position="114"/>
        <end position="132"/>
    </location>
</feature>
<keyword evidence="1" id="KW-1133">Transmembrane helix</keyword>
<feature type="transmembrane region" description="Helical" evidence="1">
    <location>
        <begin position="138"/>
        <end position="156"/>
    </location>
</feature>
<organism evidence="2 3">
    <name type="scientific">Candidatus Kaiserbacteria bacterium RIFCSPHIGHO2_02_FULL_54_11b</name>
    <dbReference type="NCBI Taxonomy" id="1798494"/>
    <lineage>
        <taxon>Bacteria</taxon>
        <taxon>Candidatus Kaiseribacteriota</taxon>
    </lineage>
</organism>